<dbReference type="InterPro" id="IPR015943">
    <property type="entry name" value="WD40/YVTN_repeat-like_dom_sf"/>
</dbReference>
<evidence type="ECO:0000313" key="2">
    <source>
        <dbReference type="EMBL" id="SMY08105.1"/>
    </source>
</evidence>
<name>A0A238LFA6_9RHOB</name>
<dbReference type="SUPFAM" id="SSF50969">
    <property type="entry name" value="YVTN repeat-like/Quinoprotein amine dehydrogenase"/>
    <property type="match status" value="1"/>
</dbReference>
<dbReference type="InterPro" id="IPR011044">
    <property type="entry name" value="Quino_amine_DH_bsu"/>
</dbReference>
<evidence type="ECO:0008006" key="4">
    <source>
        <dbReference type="Google" id="ProtNLM"/>
    </source>
</evidence>
<evidence type="ECO:0000256" key="1">
    <source>
        <dbReference type="SAM" id="SignalP"/>
    </source>
</evidence>
<proteinExistence type="predicted"/>
<protein>
    <recommendedName>
        <fullName evidence="4">WD domain, G-beta repeat</fullName>
    </recommendedName>
</protein>
<keyword evidence="3" id="KW-1185">Reference proteome</keyword>
<dbReference type="OrthoDB" id="7858499at2"/>
<gene>
    <name evidence="2" type="ORF">LOM8899_02254</name>
</gene>
<dbReference type="Proteomes" id="UP000201613">
    <property type="component" value="Unassembled WGS sequence"/>
</dbReference>
<dbReference type="RefSeq" id="WP_093992314.1">
    <property type="nucleotide sequence ID" value="NZ_FXZK01000004.1"/>
</dbReference>
<dbReference type="AlphaFoldDB" id="A0A238LFA6"/>
<dbReference type="EMBL" id="FXZK01000004">
    <property type="protein sequence ID" value="SMY08105.1"/>
    <property type="molecule type" value="Genomic_DNA"/>
</dbReference>
<accession>A0A238LFA6</accession>
<keyword evidence="1" id="KW-0732">Signal</keyword>
<sequence length="454" mass="48762">MKLIAILVLISCLAVPLSAQPPDEILNQSRDFAEQALTEIALGDRRAAVAAALKGLPDEPEAATLEYYPEAYEALLRAMAARVVNVDRETWQGYAVNSDGTRAVVMGINATMTSPGTGSPTIEFDTESQTMVSRGGPVYLPIEEEPPHILVDPRNGQVIADLMPFSATISNVYGPALPPAFSPDGSLVAAWHMVDGVVLRFRSSEGSPLPPLTELAGREPGVVIGFSPDGTLLAAAADGLVATWDATTGNLIDTFSAPDQTISLDWTHDGHLLALQVFGYDADAEVALSIYREGAWEQVGSLTGQGELPTQYMQVSKFGPHVLLDAETRVYLANWETGEVVDLGRTGASFHRFIRDGEAVGVLTQGLMSFLAGTLSLQVKSLDGAELTPTARDWVTFDQYVTINDEKPDNFGSLRPYTYRGDDIPDGPALWGDAMALLSETERAEVIADRIQPD</sequence>
<feature type="chain" id="PRO_5013257842" description="WD domain, G-beta repeat" evidence="1">
    <location>
        <begin position="20"/>
        <end position="454"/>
    </location>
</feature>
<organism evidence="2 3">
    <name type="scientific">Flavimaricola marinus</name>
    <dbReference type="NCBI Taxonomy" id="1819565"/>
    <lineage>
        <taxon>Bacteria</taxon>
        <taxon>Pseudomonadati</taxon>
        <taxon>Pseudomonadota</taxon>
        <taxon>Alphaproteobacteria</taxon>
        <taxon>Rhodobacterales</taxon>
        <taxon>Paracoccaceae</taxon>
        <taxon>Flavimaricola</taxon>
    </lineage>
</organism>
<evidence type="ECO:0000313" key="3">
    <source>
        <dbReference type="Proteomes" id="UP000201613"/>
    </source>
</evidence>
<feature type="signal peptide" evidence="1">
    <location>
        <begin position="1"/>
        <end position="19"/>
    </location>
</feature>
<reference evidence="2 3" key="1">
    <citation type="submission" date="2017-05" db="EMBL/GenBank/DDBJ databases">
        <authorList>
            <person name="Song R."/>
            <person name="Chenine A.L."/>
            <person name="Ruprecht R.M."/>
        </authorList>
    </citation>
    <scope>NUCLEOTIDE SEQUENCE [LARGE SCALE GENOMIC DNA]</scope>
    <source>
        <strain evidence="2 3">CECT 8899</strain>
    </source>
</reference>
<dbReference type="Gene3D" id="2.130.10.10">
    <property type="entry name" value="YVTN repeat-like/Quinoprotein amine dehydrogenase"/>
    <property type="match status" value="1"/>
</dbReference>